<dbReference type="InterPro" id="IPR029058">
    <property type="entry name" value="AB_hydrolase_fold"/>
</dbReference>
<evidence type="ECO:0000313" key="4">
    <source>
        <dbReference type="EMBL" id="EIM80480.1"/>
    </source>
</evidence>
<dbReference type="OrthoDB" id="9972683at2759"/>
<dbReference type="NCBIfam" id="NF005757">
    <property type="entry name" value="PRK07581.1"/>
    <property type="match status" value="1"/>
</dbReference>
<dbReference type="SUPFAM" id="SSF53474">
    <property type="entry name" value="alpha/beta-Hydrolases"/>
    <property type="match status" value="1"/>
</dbReference>
<dbReference type="InterPro" id="IPR008220">
    <property type="entry name" value="HAT_MetX-like"/>
</dbReference>
<dbReference type="GeneID" id="18802180"/>
<dbReference type="PANTHER" id="PTHR32268">
    <property type="entry name" value="HOMOSERINE O-ACETYLTRANSFERASE"/>
    <property type="match status" value="1"/>
</dbReference>
<evidence type="ECO:0000313" key="5">
    <source>
        <dbReference type="Proteomes" id="UP000053927"/>
    </source>
</evidence>
<proteinExistence type="inferred from homology"/>
<evidence type="ECO:0000256" key="1">
    <source>
        <dbReference type="ARBA" id="ARBA00006886"/>
    </source>
</evidence>
<evidence type="ECO:0000256" key="2">
    <source>
        <dbReference type="PIRSR" id="PIRSR000443-1"/>
    </source>
</evidence>
<dbReference type="eggNOG" id="ENOG502QVPA">
    <property type="taxonomic scope" value="Eukaryota"/>
</dbReference>
<dbReference type="PANTHER" id="PTHR32268:SF15">
    <property type="entry name" value="HOMOSERINE ACETYLTRANSFERASE FAMILY PROTEIN (AFU_ORTHOLOGUE AFUA_1G15350)"/>
    <property type="match status" value="1"/>
</dbReference>
<feature type="active site" evidence="2">
    <location>
        <position position="283"/>
    </location>
</feature>
<dbReference type="KEGG" id="shs:STEHIDRAFT_162895"/>
<dbReference type="Gene3D" id="3.40.50.1820">
    <property type="entry name" value="alpha/beta hydrolase"/>
    <property type="match status" value="1"/>
</dbReference>
<accession>R7S005</accession>
<dbReference type="OMA" id="HHAIRAF"/>
<feature type="active site" description="Nucleophile" evidence="2">
    <location>
        <position position="128"/>
    </location>
</feature>
<feature type="active site" evidence="2">
    <location>
        <position position="313"/>
    </location>
</feature>
<dbReference type="PIRSF" id="PIRSF000443">
    <property type="entry name" value="Homoser_Ac_trans"/>
    <property type="match status" value="1"/>
</dbReference>
<dbReference type="RefSeq" id="XP_007310594.1">
    <property type="nucleotide sequence ID" value="XM_007310532.1"/>
</dbReference>
<sequence length="339" mass="38195">MSTSPAVQYYHHGRFKVSNGVIPDAVTAFKTYGNPENPCIVFPTCFGGKLARQDYMIGPEKALNPEKYYIVTLALFSNGESSSPSNTPTPYNGPYFPEVSYEDNIRAQHAVLTEHLSVKKVFCVVGFSMGAQQAYYWPVMYPEMVERFVVLCGSARTSPHNQCFIEGPKIALVSSKDFENGHYKTTPQHGIRAFARVYSAWAYGQTWYRNKQYLYDGMYPDLNSFIRGNWEARFLDAWDANDMITLINTWQQGDVSLIRHGGDLEKCLSEITAKGLIMPSKTDLYFPPEDSENEVSWMRNGAELAVIDTVWGHLAGGGANSKDDEFIKSKILHFFKSTA</sequence>
<dbReference type="Pfam" id="PF00561">
    <property type="entry name" value="Abhydrolase_1"/>
    <property type="match status" value="1"/>
</dbReference>
<organism evidence="4 5">
    <name type="scientific">Stereum hirsutum (strain FP-91666)</name>
    <name type="common">White-rot fungus</name>
    <dbReference type="NCBI Taxonomy" id="721885"/>
    <lineage>
        <taxon>Eukaryota</taxon>
        <taxon>Fungi</taxon>
        <taxon>Dikarya</taxon>
        <taxon>Basidiomycota</taxon>
        <taxon>Agaricomycotina</taxon>
        <taxon>Agaricomycetes</taxon>
        <taxon>Russulales</taxon>
        <taxon>Stereaceae</taxon>
        <taxon>Stereum</taxon>
    </lineage>
</organism>
<dbReference type="GO" id="GO:0016787">
    <property type="term" value="F:hydrolase activity"/>
    <property type="evidence" value="ECO:0007669"/>
    <property type="project" value="UniProtKB-KW"/>
</dbReference>
<dbReference type="EMBL" id="JH687398">
    <property type="protein sequence ID" value="EIM80480.1"/>
    <property type="molecule type" value="Genomic_DNA"/>
</dbReference>
<protein>
    <submittedName>
        <fullName evidence="4">Alpha/beta hydrolase fold protein</fullName>
    </submittedName>
</protein>
<dbReference type="GO" id="GO:0016747">
    <property type="term" value="F:acyltransferase activity, transferring groups other than amino-acyl groups"/>
    <property type="evidence" value="ECO:0007669"/>
    <property type="project" value="InterPro"/>
</dbReference>
<dbReference type="AlphaFoldDB" id="R7S005"/>
<evidence type="ECO:0000259" key="3">
    <source>
        <dbReference type="Pfam" id="PF00561"/>
    </source>
</evidence>
<keyword evidence="5" id="KW-1185">Reference proteome</keyword>
<gene>
    <name evidence="4" type="ORF">STEHIDRAFT_162895</name>
</gene>
<keyword evidence="4" id="KW-0378">Hydrolase</keyword>
<dbReference type="Proteomes" id="UP000053927">
    <property type="component" value="Unassembled WGS sequence"/>
</dbReference>
<feature type="domain" description="AB hydrolase-1" evidence="3">
    <location>
        <begin position="61"/>
        <end position="169"/>
    </location>
</feature>
<comment type="similarity">
    <text evidence="1">Belongs to the AB hydrolase superfamily. MetX family.</text>
</comment>
<reference evidence="5" key="1">
    <citation type="journal article" date="2012" name="Science">
        <title>The Paleozoic origin of enzymatic lignin decomposition reconstructed from 31 fungal genomes.</title>
        <authorList>
            <person name="Floudas D."/>
            <person name="Binder M."/>
            <person name="Riley R."/>
            <person name="Barry K."/>
            <person name="Blanchette R.A."/>
            <person name="Henrissat B."/>
            <person name="Martinez A.T."/>
            <person name="Otillar R."/>
            <person name="Spatafora J.W."/>
            <person name="Yadav J.S."/>
            <person name="Aerts A."/>
            <person name="Benoit I."/>
            <person name="Boyd A."/>
            <person name="Carlson A."/>
            <person name="Copeland A."/>
            <person name="Coutinho P.M."/>
            <person name="de Vries R.P."/>
            <person name="Ferreira P."/>
            <person name="Findley K."/>
            <person name="Foster B."/>
            <person name="Gaskell J."/>
            <person name="Glotzer D."/>
            <person name="Gorecki P."/>
            <person name="Heitman J."/>
            <person name="Hesse C."/>
            <person name="Hori C."/>
            <person name="Igarashi K."/>
            <person name="Jurgens J.A."/>
            <person name="Kallen N."/>
            <person name="Kersten P."/>
            <person name="Kohler A."/>
            <person name="Kuees U."/>
            <person name="Kumar T.K.A."/>
            <person name="Kuo A."/>
            <person name="LaButti K."/>
            <person name="Larrondo L.F."/>
            <person name="Lindquist E."/>
            <person name="Ling A."/>
            <person name="Lombard V."/>
            <person name="Lucas S."/>
            <person name="Lundell T."/>
            <person name="Martin R."/>
            <person name="McLaughlin D.J."/>
            <person name="Morgenstern I."/>
            <person name="Morin E."/>
            <person name="Murat C."/>
            <person name="Nagy L.G."/>
            <person name="Nolan M."/>
            <person name="Ohm R.A."/>
            <person name="Patyshakuliyeva A."/>
            <person name="Rokas A."/>
            <person name="Ruiz-Duenas F.J."/>
            <person name="Sabat G."/>
            <person name="Salamov A."/>
            <person name="Samejima M."/>
            <person name="Schmutz J."/>
            <person name="Slot J.C."/>
            <person name="St John F."/>
            <person name="Stenlid J."/>
            <person name="Sun H."/>
            <person name="Sun S."/>
            <person name="Syed K."/>
            <person name="Tsang A."/>
            <person name="Wiebenga A."/>
            <person name="Young D."/>
            <person name="Pisabarro A."/>
            <person name="Eastwood D.C."/>
            <person name="Martin F."/>
            <person name="Cullen D."/>
            <person name="Grigoriev I.V."/>
            <person name="Hibbett D.S."/>
        </authorList>
    </citation>
    <scope>NUCLEOTIDE SEQUENCE [LARGE SCALE GENOMIC DNA]</scope>
    <source>
        <strain evidence="5">FP-91666</strain>
    </source>
</reference>
<dbReference type="InterPro" id="IPR000073">
    <property type="entry name" value="AB_hydrolase_1"/>
</dbReference>
<name>R7S005_STEHR</name>